<gene>
    <name evidence="1" type="ORF">K0625_06860</name>
</gene>
<keyword evidence="2" id="KW-1185">Reference proteome</keyword>
<dbReference type="Proteomes" id="UP001195963">
    <property type="component" value="Unassembled WGS sequence"/>
</dbReference>
<evidence type="ECO:0000313" key="2">
    <source>
        <dbReference type="Proteomes" id="UP001195963"/>
    </source>
</evidence>
<protein>
    <submittedName>
        <fullName evidence="1">Uncharacterized protein</fullName>
    </submittedName>
</protein>
<sequence length="63" mass="7065">MSSEYVNQVPSTKEPSLSCQSCERFTVIEGETICYHQGEIISLLPMPTEPKNISLSCKGWKTK</sequence>
<proteinExistence type="predicted"/>
<comment type="caution">
    <text evidence="1">The sequence shown here is derived from an EMBL/GenBank/DDBJ whole genome shotgun (WGS) entry which is preliminary data.</text>
</comment>
<evidence type="ECO:0000313" key="1">
    <source>
        <dbReference type="EMBL" id="MBW8183382.1"/>
    </source>
</evidence>
<organism evidence="1 2">
    <name type="scientific">Shewanella nanhaiensis</name>
    <dbReference type="NCBI Taxonomy" id="2864872"/>
    <lineage>
        <taxon>Bacteria</taxon>
        <taxon>Pseudomonadati</taxon>
        <taxon>Pseudomonadota</taxon>
        <taxon>Gammaproteobacteria</taxon>
        <taxon>Alteromonadales</taxon>
        <taxon>Shewanellaceae</taxon>
        <taxon>Shewanella</taxon>
    </lineage>
</organism>
<reference evidence="1 2" key="1">
    <citation type="submission" date="2021-07" db="EMBL/GenBank/DDBJ databases">
        <title>Shewanella sp. nov, isolated from SCS.</title>
        <authorList>
            <person name="Cao W.R."/>
        </authorList>
    </citation>
    <scope>NUCLEOTIDE SEQUENCE [LARGE SCALE GENOMIC DNA]</scope>
    <source>
        <strain evidence="1 2">NR704-98</strain>
    </source>
</reference>
<accession>A0ABS7E129</accession>
<dbReference type="RefSeq" id="WP_012323630.1">
    <property type="nucleotide sequence ID" value="NZ_JAHZST010000004.1"/>
</dbReference>
<dbReference type="EMBL" id="JAHZST010000004">
    <property type="protein sequence ID" value="MBW8183382.1"/>
    <property type="molecule type" value="Genomic_DNA"/>
</dbReference>
<name>A0ABS7E129_9GAMM</name>